<protein>
    <recommendedName>
        <fullName evidence="2">Beta-galactosidase C-terminal domain-containing protein</fullName>
    </recommendedName>
</protein>
<feature type="region of interest" description="Disordered" evidence="1">
    <location>
        <begin position="1"/>
        <end position="24"/>
    </location>
</feature>
<dbReference type="RefSeq" id="WP_075249984.1">
    <property type="nucleotide sequence ID" value="NZ_MSGO01000042.1"/>
</dbReference>
<reference evidence="3 4" key="1">
    <citation type="submission" date="2016-12" db="EMBL/GenBank/DDBJ databases">
        <title>Genomic comparison of strains in the 'Actinomyces naeslundii' group.</title>
        <authorList>
            <person name="Mughal S.R."/>
            <person name="Do T."/>
            <person name="Gilbert S.C."/>
            <person name="Witherden E.A."/>
            <person name="Didelot X."/>
            <person name="Beighton D."/>
        </authorList>
    </citation>
    <scope>NUCLEOTIDE SEQUENCE [LARGE SCALE GENOMIC DNA]</scope>
    <source>
        <strain evidence="3 4">S64C</strain>
    </source>
</reference>
<dbReference type="Proteomes" id="UP000185736">
    <property type="component" value="Unassembled WGS sequence"/>
</dbReference>
<dbReference type="InterPro" id="IPR013739">
    <property type="entry name" value="Beta_galactosidase_C"/>
</dbReference>
<dbReference type="InterPro" id="IPR013780">
    <property type="entry name" value="Glyco_hydro_b"/>
</dbReference>
<accession>A0A1Q8HYZ3</accession>
<dbReference type="Pfam" id="PF08533">
    <property type="entry name" value="Glyco_hydro_42C"/>
    <property type="match status" value="1"/>
</dbReference>
<feature type="domain" description="Beta-galactosidase C-terminal" evidence="2">
    <location>
        <begin position="26"/>
        <end position="65"/>
    </location>
</feature>
<evidence type="ECO:0000313" key="4">
    <source>
        <dbReference type="Proteomes" id="UP000185736"/>
    </source>
</evidence>
<evidence type="ECO:0000313" key="3">
    <source>
        <dbReference type="EMBL" id="OLL14079.1"/>
    </source>
</evidence>
<gene>
    <name evidence="3" type="ORF">BKH32_10460</name>
</gene>
<dbReference type="AlphaFoldDB" id="A0A1Q8HYZ3"/>
<name>A0A1Q8HYZ3_9ACTO</name>
<organism evidence="3 4">
    <name type="scientific">Actinomyces oris</name>
    <dbReference type="NCBI Taxonomy" id="544580"/>
    <lineage>
        <taxon>Bacteria</taxon>
        <taxon>Bacillati</taxon>
        <taxon>Actinomycetota</taxon>
        <taxon>Actinomycetes</taxon>
        <taxon>Actinomycetales</taxon>
        <taxon>Actinomycetaceae</taxon>
        <taxon>Actinomyces</taxon>
    </lineage>
</organism>
<comment type="caution">
    <text evidence="3">The sequence shown here is derived from an EMBL/GenBank/DDBJ whole genome shotgun (WGS) entry which is preliminary data.</text>
</comment>
<dbReference type="GO" id="GO:0006012">
    <property type="term" value="P:galactose metabolic process"/>
    <property type="evidence" value="ECO:0007669"/>
    <property type="project" value="InterPro"/>
</dbReference>
<evidence type="ECO:0000256" key="1">
    <source>
        <dbReference type="SAM" id="MobiDB-lite"/>
    </source>
</evidence>
<evidence type="ECO:0000259" key="2">
    <source>
        <dbReference type="Pfam" id="PF08533"/>
    </source>
</evidence>
<dbReference type="EMBL" id="MSGO01000042">
    <property type="protein sequence ID" value="OLL14079.1"/>
    <property type="molecule type" value="Genomic_DNA"/>
</dbReference>
<sequence>MSRPLSRGPQLDDDAEAGVAADLPDGVEAQRRGGILFLLNHADRAAEVSGVVGTDLLTGQACTGHV</sequence>
<dbReference type="Gene3D" id="2.60.40.1180">
    <property type="entry name" value="Golgi alpha-mannosidase II"/>
    <property type="match status" value="1"/>
</dbReference>
<dbReference type="GO" id="GO:0004565">
    <property type="term" value="F:beta-galactosidase activity"/>
    <property type="evidence" value="ECO:0007669"/>
    <property type="project" value="InterPro"/>
</dbReference>
<proteinExistence type="predicted"/>